<organism evidence="2 3">
    <name type="scientific">Desulfallas thermosapovorans DSM 6562</name>
    <dbReference type="NCBI Taxonomy" id="1121431"/>
    <lineage>
        <taxon>Bacteria</taxon>
        <taxon>Bacillati</taxon>
        <taxon>Bacillota</taxon>
        <taxon>Clostridia</taxon>
        <taxon>Eubacteriales</taxon>
        <taxon>Desulfallaceae</taxon>
        <taxon>Desulfallas</taxon>
    </lineage>
</organism>
<accession>A0A5S4ZVB3</accession>
<dbReference type="EMBL" id="VNHM01000003">
    <property type="protein sequence ID" value="TYO96893.1"/>
    <property type="molecule type" value="Genomic_DNA"/>
</dbReference>
<feature type="transmembrane region" description="Helical" evidence="1">
    <location>
        <begin position="7"/>
        <end position="27"/>
    </location>
</feature>
<sequence length="326" mass="38765">MSLKQRLFSIILILLFLWLIISVYFYGQHYLAYKSFPIWGKAETDDAFILLKNVVVYNHEQKYYDFDEIPWYWEIAKKISNNELRNAFVKVCYFYSRPYIFHKDKSTIKLQGIIALKGSKDPDDFLGINQPLDIRLYGDYDVSLTSGMGSRHRDGSNVLLFESMGNDVLLKNNHTYKAVIKNEQDEIIKELPLRPQWRYQAYSFFDARPFYYPFEPAITINRFINLLKDNQRELAASYIHFKCKETFPWENFDHPYFSEAHPGVEYYIGNYLGFENVFSMNLLYFKPGDQVRTPDQCFARQAIYFVDHLGKWKIINAEPIEIDDYN</sequence>
<proteinExistence type="predicted"/>
<dbReference type="AlphaFoldDB" id="A0A5S4ZVB3"/>
<gene>
    <name evidence="2" type="ORF">LX24_00703</name>
</gene>
<reference evidence="2 3" key="1">
    <citation type="submission" date="2019-07" db="EMBL/GenBank/DDBJ databases">
        <title>Genomic Encyclopedia of Type Strains, Phase I: the one thousand microbial genomes (KMG-I) project.</title>
        <authorList>
            <person name="Kyrpides N."/>
        </authorList>
    </citation>
    <scope>NUCLEOTIDE SEQUENCE [LARGE SCALE GENOMIC DNA]</scope>
    <source>
        <strain evidence="2 3">DSM 6562</strain>
    </source>
</reference>
<evidence type="ECO:0000313" key="3">
    <source>
        <dbReference type="Proteomes" id="UP000323166"/>
    </source>
</evidence>
<dbReference type="RefSeq" id="WP_166510759.1">
    <property type="nucleotide sequence ID" value="NZ_VNHM01000003.1"/>
</dbReference>
<name>A0A5S4ZVB3_9FIRM</name>
<comment type="caution">
    <text evidence="2">The sequence shown here is derived from an EMBL/GenBank/DDBJ whole genome shotgun (WGS) entry which is preliminary data.</text>
</comment>
<protein>
    <submittedName>
        <fullName evidence="2">Uncharacterized protein</fullName>
    </submittedName>
</protein>
<evidence type="ECO:0000256" key="1">
    <source>
        <dbReference type="SAM" id="Phobius"/>
    </source>
</evidence>
<dbReference type="Proteomes" id="UP000323166">
    <property type="component" value="Unassembled WGS sequence"/>
</dbReference>
<keyword evidence="1" id="KW-0812">Transmembrane</keyword>
<evidence type="ECO:0000313" key="2">
    <source>
        <dbReference type="EMBL" id="TYO96893.1"/>
    </source>
</evidence>
<keyword evidence="1" id="KW-1133">Transmembrane helix</keyword>
<keyword evidence="1" id="KW-0472">Membrane</keyword>
<keyword evidence="3" id="KW-1185">Reference proteome</keyword>